<evidence type="ECO:0000256" key="1">
    <source>
        <dbReference type="ARBA" id="ARBA00004123"/>
    </source>
</evidence>
<dbReference type="Pfam" id="PF04065">
    <property type="entry name" value="Not3"/>
    <property type="match status" value="1"/>
</dbReference>
<keyword evidence="9 10" id="KW-0539">Nucleus</keyword>
<dbReference type="Proteomes" id="UP000824890">
    <property type="component" value="Unassembled WGS sequence"/>
</dbReference>
<feature type="domain" description="NOT2/NOT3/NOT5 C-terminal" evidence="14">
    <location>
        <begin position="640"/>
        <end position="778"/>
    </location>
</feature>
<protein>
    <submittedName>
        <fullName evidence="15">Uncharacterized protein</fullName>
    </submittedName>
</protein>
<keyword evidence="16" id="KW-1185">Reference proteome</keyword>
<feature type="compositionally biased region" description="Polar residues" evidence="12">
    <location>
        <begin position="502"/>
        <end position="524"/>
    </location>
</feature>
<keyword evidence="7 10" id="KW-0805">Transcription regulation</keyword>
<gene>
    <name evidence="15" type="ORF">HID58_038970</name>
</gene>
<reference evidence="15 16" key="1">
    <citation type="submission" date="2021-05" db="EMBL/GenBank/DDBJ databases">
        <title>Genome Assembly of Synthetic Allotetraploid Brassica napus Reveals Homoeologous Exchanges between Subgenomes.</title>
        <authorList>
            <person name="Davis J.T."/>
        </authorList>
    </citation>
    <scope>NUCLEOTIDE SEQUENCE [LARGE SCALE GENOMIC DNA]</scope>
    <source>
        <strain evidence="16">cv. Da-Ae</strain>
        <tissue evidence="15">Seedling</tissue>
    </source>
</reference>
<dbReference type="EMBL" id="JAGKQM010000010">
    <property type="protein sequence ID" value="KAH0907143.1"/>
    <property type="molecule type" value="Genomic_DNA"/>
</dbReference>
<dbReference type="PANTHER" id="PTHR23326">
    <property type="entry name" value="CCR4 NOT-RELATED"/>
    <property type="match status" value="1"/>
</dbReference>
<feature type="region of interest" description="Disordered" evidence="12">
    <location>
        <begin position="112"/>
        <end position="134"/>
    </location>
</feature>
<evidence type="ECO:0000256" key="5">
    <source>
        <dbReference type="ARBA" id="ARBA00022491"/>
    </source>
</evidence>
<feature type="region of interest" description="Disordered" evidence="12">
    <location>
        <begin position="465"/>
        <end position="605"/>
    </location>
</feature>
<organism evidence="15 16">
    <name type="scientific">Brassica napus</name>
    <name type="common">Rape</name>
    <dbReference type="NCBI Taxonomy" id="3708"/>
    <lineage>
        <taxon>Eukaryota</taxon>
        <taxon>Viridiplantae</taxon>
        <taxon>Streptophyta</taxon>
        <taxon>Embryophyta</taxon>
        <taxon>Tracheophyta</taxon>
        <taxon>Spermatophyta</taxon>
        <taxon>Magnoliopsida</taxon>
        <taxon>eudicotyledons</taxon>
        <taxon>Gunneridae</taxon>
        <taxon>Pentapetalae</taxon>
        <taxon>rosids</taxon>
        <taxon>malvids</taxon>
        <taxon>Brassicales</taxon>
        <taxon>Brassicaceae</taxon>
        <taxon>Brassiceae</taxon>
        <taxon>Brassica</taxon>
    </lineage>
</organism>
<evidence type="ECO:0000256" key="3">
    <source>
        <dbReference type="ARBA" id="ARBA00007682"/>
    </source>
</evidence>
<dbReference type="InterPro" id="IPR007207">
    <property type="entry name" value="Not_N"/>
</dbReference>
<comment type="subcellular location">
    <subcellularLocation>
        <location evidence="2 10">Cytoplasm</location>
    </subcellularLocation>
    <subcellularLocation>
        <location evidence="1 10">Nucleus</location>
    </subcellularLocation>
</comment>
<keyword evidence="6" id="KW-0597">Phosphoprotein</keyword>
<feature type="domain" description="CCR4-Not complex component Not N-terminal" evidence="13">
    <location>
        <begin position="4"/>
        <end position="237"/>
    </location>
</feature>
<evidence type="ECO:0000259" key="14">
    <source>
        <dbReference type="Pfam" id="PF04153"/>
    </source>
</evidence>
<feature type="region of interest" description="Disordered" evidence="12">
    <location>
        <begin position="271"/>
        <end position="315"/>
    </location>
</feature>
<feature type="compositionally biased region" description="Polar residues" evidence="12">
    <location>
        <begin position="536"/>
        <end position="554"/>
    </location>
</feature>
<feature type="coiled-coil region" evidence="11">
    <location>
        <begin position="134"/>
        <end position="161"/>
    </location>
</feature>
<feature type="compositionally biased region" description="Low complexity" evidence="12">
    <location>
        <begin position="382"/>
        <end position="397"/>
    </location>
</feature>
<name>A0ABQ8BQZ6_BRANA</name>
<evidence type="ECO:0000256" key="6">
    <source>
        <dbReference type="ARBA" id="ARBA00022553"/>
    </source>
</evidence>
<dbReference type="Pfam" id="PF04153">
    <property type="entry name" value="NOT2_3_5_C"/>
    <property type="match status" value="1"/>
</dbReference>
<comment type="caution">
    <text evidence="15">The sequence shown here is derived from an EMBL/GenBank/DDBJ whole genome shotgun (WGS) entry which is preliminary data.</text>
</comment>
<evidence type="ECO:0000313" key="15">
    <source>
        <dbReference type="EMBL" id="KAH0907143.1"/>
    </source>
</evidence>
<evidence type="ECO:0000256" key="9">
    <source>
        <dbReference type="ARBA" id="ARBA00023242"/>
    </source>
</evidence>
<dbReference type="InterPro" id="IPR038635">
    <property type="entry name" value="CCR4-NOT_su2/3/5_C_sf"/>
</dbReference>
<feature type="compositionally biased region" description="Polar residues" evidence="12">
    <location>
        <begin position="465"/>
        <end position="487"/>
    </location>
</feature>
<evidence type="ECO:0000256" key="10">
    <source>
        <dbReference type="PIRNR" id="PIRNR005290"/>
    </source>
</evidence>
<comment type="similarity">
    <text evidence="3 10">Belongs to the CNOT2/3/5 family.</text>
</comment>
<evidence type="ECO:0000256" key="8">
    <source>
        <dbReference type="ARBA" id="ARBA00023163"/>
    </source>
</evidence>
<evidence type="ECO:0000256" key="11">
    <source>
        <dbReference type="SAM" id="Coils"/>
    </source>
</evidence>
<dbReference type="PIRSF" id="PIRSF005290">
    <property type="entry name" value="NOT_su_3_5"/>
    <property type="match status" value="1"/>
</dbReference>
<evidence type="ECO:0000256" key="12">
    <source>
        <dbReference type="SAM" id="MobiDB-lite"/>
    </source>
</evidence>
<keyword evidence="5 10" id="KW-0678">Repressor</keyword>
<sequence>MGASRKLQGEIDRVLKKVQEGVDVFDSIWNKLQVYDSDNVNQKEKFEADLKKEIKKLQRYRDQIKTWIQSSEIKDKKVSASYEQSLVDARKLIEREMERFKICEKETKTKAFSKEGLGQQPKTDPKEKAKSETRDWLNNVVSELESQIDSFEAELEGLSVKKGKTRPPRLTHLETSISRHKDHIIKLELILRLLDNDELSPEQVNDVKDFLDDYVERNQDDFDEFSDVDELYSTLPLDEVEGLEDLVTAGPLVKGTPLSMKSSLAAPVPAPQVRSISLPDDTTVPDSNSETLPKTPPAKNGASLNSAPSTPVGGRSSLNVPVINVPNAPVVVSTSIPVQTSTESMGSLSPVAAKEEDATTLSSRKPPSSVPDAPLRGIGRVSSPNQSQPSQPLSPSPANGARISATSAAEVAKRNIMGVESNVQPLSSPSKMVLSPAAKVNDGTASDSNPGDVAASISRAYSPSIVSGSQWRPGSPFQSQSETSSAMSPHGSMGFQAPGFSVMSSASLQQPSNAMTQQMGQQPSVADVDHGRNDDQLLQNLPYDSSSLAASKTIPNEDDSKGLFDTPSGMPSYMLDQVPVTRDGPDFSPGQPIQPGQPSSSLGVIGRRSNSELGAIGDPSALGPMHDQMHNLQMLEAAYYRLPQPKDSERPRPYTPRNPAITPQTFPQTQAPIVNNPLFWERLGSDAYGTDTLFFAFYYQQNSYQQYLAAKELKKQSWRYHRKFNTWFQRHKEPKIATDEYEQGAYVYFDFQTPKDESQDGGWIQRIKNEFTFEYSYLEDELAV</sequence>
<proteinExistence type="inferred from homology"/>
<keyword evidence="11" id="KW-0175">Coiled coil</keyword>
<feature type="compositionally biased region" description="Basic and acidic residues" evidence="12">
    <location>
        <begin position="123"/>
        <end position="134"/>
    </location>
</feature>
<dbReference type="InterPro" id="IPR040168">
    <property type="entry name" value="Not2/3/5"/>
</dbReference>
<dbReference type="InterPro" id="IPR007282">
    <property type="entry name" value="NOT2/3/5_C"/>
</dbReference>
<evidence type="ECO:0000256" key="2">
    <source>
        <dbReference type="ARBA" id="ARBA00004496"/>
    </source>
</evidence>
<keyword evidence="8 10" id="KW-0804">Transcription</keyword>
<accession>A0ABQ8BQZ6</accession>
<feature type="compositionally biased region" description="Low complexity" evidence="12">
    <location>
        <begin position="588"/>
        <end position="603"/>
    </location>
</feature>
<keyword evidence="4 10" id="KW-0963">Cytoplasm</keyword>
<evidence type="ECO:0000313" key="16">
    <source>
        <dbReference type="Proteomes" id="UP000824890"/>
    </source>
</evidence>
<feature type="region of interest" description="Disordered" evidence="12">
    <location>
        <begin position="340"/>
        <end position="406"/>
    </location>
</feature>
<evidence type="ECO:0000256" key="7">
    <source>
        <dbReference type="ARBA" id="ARBA00023015"/>
    </source>
</evidence>
<evidence type="ECO:0000259" key="13">
    <source>
        <dbReference type="Pfam" id="PF04065"/>
    </source>
</evidence>
<dbReference type="InterPro" id="IPR012270">
    <property type="entry name" value="CCR4-NOT_su3/5"/>
</dbReference>
<dbReference type="Gene3D" id="2.30.30.1020">
    <property type="entry name" value="CCR4-NOT complex subunit 2/3/5, C-terminal domain"/>
    <property type="match status" value="1"/>
</dbReference>
<evidence type="ECO:0000256" key="4">
    <source>
        <dbReference type="ARBA" id="ARBA00022490"/>
    </source>
</evidence>